<evidence type="ECO:0000313" key="3">
    <source>
        <dbReference type="Proteomes" id="UP000693946"/>
    </source>
</evidence>
<keyword evidence="3" id="KW-1185">Reference proteome</keyword>
<protein>
    <submittedName>
        <fullName evidence="2">Uncharacterized protein</fullName>
    </submittedName>
</protein>
<reference evidence="2 3" key="1">
    <citation type="journal article" date="2021" name="Sci. Rep.">
        <title>Chromosome anchoring in Senegalese sole (Solea senegalensis) reveals sex-associated markers and genome rearrangements in flatfish.</title>
        <authorList>
            <person name="Guerrero-Cozar I."/>
            <person name="Gomez-Garrido J."/>
            <person name="Berbel C."/>
            <person name="Martinez-Blanch J.F."/>
            <person name="Alioto T."/>
            <person name="Claros M.G."/>
            <person name="Gagnaire P.A."/>
            <person name="Manchado M."/>
        </authorList>
    </citation>
    <scope>NUCLEOTIDE SEQUENCE [LARGE SCALE GENOMIC DNA]</scope>
    <source>
        <strain evidence="2">Sse05_10M</strain>
    </source>
</reference>
<feature type="compositionally biased region" description="Basic and acidic residues" evidence="1">
    <location>
        <begin position="1"/>
        <end position="16"/>
    </location>
</feature>
<accession>A0AAV6Q0H6</accession>
<gene>
    <name evidence="2" type="ORF">JOB18_036292</name>
</gene>
<feature type="region of interest" description="Disordered" evidence="1">
    <location>
        <begin position="1"/>
        <end position="29"/>
    </location>
</feature>
<sequence>MKQNKGKQDVEKKDNVRGGQEQLRSHGNTGRLTRVLNKVCAVETQSLRQRRWTHPQGTTCLHSHSLQSESGIHPQSREGLLQTSRCRFDEPQDLHPTPRSKTAARLSFPPPGLYDLECVCGGGVGLSYRLCFGQKKNKNATQLRDVEDAEDVEDVEWHSPPQICGEFRVVANWRTSNTKHKGCVFAAGAFTSNHNNE</sequence>
<name>A0AAV6Q0H6_SOLSE</name>
<organism evidence="2 3">
    <name type="scientific">Solea senegalensis</name>
    <name type="common">Senegalese sole</name>
    <dbReference type="NCBI Taxonomy" id="28829"/>
    <lineage>
        <taxon>Eukaryota</taxon>
        <taxon>Metazoa</taxon>
        <taxon>Chordata</taxon>
        <taxon>Craniata</taxon>
        <taxon>Vertebrata</taxon>
        <taxon>Euteleostomi</taxon>
        <taxon>Actinopterygii</taxon>
        <taxon>Neopterygii</taxon>
        <taxon>Teleostei</taxon>
        <taxon>Neoteleostei</taxon>
        <taxon>Acanthomorphata</taxon>
        <taxon>Carangaria</taxon>
        <taxon>Pleuronectiformes</taxon>
        <taxon>Pleuronectoidei</taxon>
        <taxon>Soleidae</taxon>
        <taxon>Solea</taxon>
    </lineage>
</organism>
<proteinExistence type="predicted"/>
<dbReference type="AlphaFoldDB" id="A0AAV6Q0H6"/>
<dbReference type="Proteomes" id="UP000693946">
    <property type="component" value="Linkage Group LG8"/>
</dbReference>
<evidence type="ECO:0000256" key="1">
    <source>
        <dbReference type="SAM" id="MobiDB-lite"/>
    </source>
</evidence>
<dbReference type="EMBL" id="JAGKHQ010000020">
    <property type="protein sequence ID" value="KAG7479835.1"/>
    <property type="molecule type" value="Genomic_DNA"/>
</dbReference>
<evidence type="ECO:0000313" key="2">
    <source>
        <dbReference type="EMBL" id="KAG7479835.1"/>
    </source>
</evidence>
<comment type="caution">
    <text evidence="2">The sequence shown here is derived from an EMBL/GenBank/DDBJ whole genome shotgun (WGS) entry which is preliminary data.</text>
</comment>